<keyword evidence="1" id="KW-0812">Transmembrane</keyword>
<evidence type="ECO:0000256" key="1">
    <source>
        <dbReference type="SAM" id="Phobius"/>
    </source>
</evidence>
<reference evidence="2 3" key="1">
    <citation type="submission" date="2015-04" db="EMBL/GenBank/DDBJ databases">
        <authorList>
            <person name="Syromyatnikov M.Y."/>
            <person name="Popov V.N."/>
        </authorList>
    </citation>
    <scope>NUCLEOTIDE SEQUENCE [LARGE SCALE GENOMIC DNA]</scope>
</reference>
<sequence length="73" mass="8208">MKIYQSQEKNDCLSECFNAAEQILSCGIALTSLDYSERVVRVVSRGLLTFMLCSVVLFVFCFWDGTGCLGRQI</sequence>
<proteinExistence type="predicted"/>
<keyword evidence="1" id="KW-0472">Membrane</keyword>
<accession>A0A1J1HLN5</accession>
<name>A0A1J1HLN5_9DIPT</name>
<protein>
    <submittedName>
        <fullName evidence="2">CLUMA_CG002888, isoform A</fullName>
    </submittedName>
</protein>
<dbReference type="Proteomes" id="UP000183832">
    <property type="component" value="Unassembled WGS sequence"/>
</dbReference>
<organism evidence="2 3">
    <name type="scientific">Clunio marinus</name>
    <dbReference type="NCBI Taxonomy" id="568069"/>
    <lineage>
        <taxon>Eukaryota</taxon>
        <taxon>Metazoa</taxon>
        <taxon>Ecdysozoa</taxon>
        <taxon>Arthropoda</taxon>
        <taxon>Hexapoda</taxon>
        <taxon>Insecta</taxon>
        <taxon>Pterygota</taxon>
        <taxon>Neoptera</taxon>
        <taxon>Endopterygota</taxon>
        <taxon>Diptera</taxon>
        <taxon>Nematocera</taxon>
        <taxon>Chironomoidea</taxon>
        <taxon>Chironomidae</taxon>
        <taxon>Clunio</taxon>
    </lineage>
</organism>
<keyword evidence="3" id="KW-1185">Reference proteome</keyword>
<feature type="transmembrane region" description="Helical" evidence="1">
    <location>
        <begin position="42"/>
        <end position="63"/>
    </location>
</feature>
<dbReference type="AlphaFoldDB" id="A0A1J1HLN5"/>
<evidence type="ECO:0000313" key="3">
    <source>
        <dbReference type="Proteomes" id="UP000183832"/>
    </source>
</evidence>
<gene>
    <name evidence="2" type="ORF">CLUMA_CG002888</name>
</gene>
<keyword evidence="1" id="KW-1133">Transmembrane helix</keyword>
<evidence type="ECO:0000313" key="2">
    <source>
        <dbReference type="EMBL" id="CRK88949.1"/>
    </source>
</evidence>
<dbReference type="EMBL" id="CVRI01000010">
    <property type="protein sequence ID" value="CRK88949.1"/>
    <property type="molecule type" value="Genomic_DNA"/>
</dbReference>